<reference evidence="9" key="1">
    <citation type="submission" date="2022-07" db="EMBL/GenBank/DDBJ databases">
        <title>Fungi with potential for degradation of polypropylene.</title>
        <authorList>
            <person name="Gostincar C."/>
        </authorList>
    </citation>
    <scope>NUCLEOTIDE SEQUENCE</scope>
    <source>
        <strain evidence="9">EXF-13308</strain>
    </source>
</reference>
<evidence type="ECO:0000256" key="3">
    <source>
        <dbReference type="ARBA" id="ARBA00022741"/>
    </source>
</evidence>
<dbReference type="PROSITE" id="PS51748">
    <property type="entry name" value="HEXOKINASE_2"/>
    <property type="match status" value="1"/>
</dbReference>
<dbReference type="Pfam" id="PF00349">
    <property type="entry name" value="Hexokinase_1"/>
    <property type="match status" value="1"/>
</dbReference>
<evidence type="ECO:0000313" key="10">
    <source>
        <dbReference type="Proteomes" id="UP001174694"/>
    </source>
</evidence>
<evidence type="ECO:0000313" key="9">
    <source>
        <dbReference type="EMBL" id="KAJ9136890.1"/>
    </source>
</evidence>
<dbReference type="EMBL" id="JANBVO010000037">
    <property type="protein sequence ID" value="KAJ9136890.1"/>
    <property type="molecule type" value="Genomic_DNA"/>
</dbReference>
<dbReference type="PANTHER" id="PTHR19443">
    <property type="entry name" value="HEXOKINASE"/>
    <property type="match status" value="1"/>
</dbReference>
<dbReference type="Gene3D" id="3.30.420.40">
    <property type="match status" value="1"/>
</dbReference>
<feature type="domain" description="Hexokinase N-terminal" evidence="7">
    <location>
        <begin position="9"/>
        <end position="216"/>
    </location>
</feature>
<dbReference type="GO" id="GO:0005829">
    <property type="term" value="C:cytosol"/>
    <property type="evidence" value="ECO:0007669"/>
    <property type="project" value="TreeGrafter"/>
</dbReference>
<dbReference type="GO" id="GO:0005739">
    <property type="term" value="C:mitochondrion"/>
    <property type="evidence" value="ECO:0007669"/>
    <property type="project" value="TreeGrafter"/>
</dbReference>
<evidence type="ECO:0000259" key="7">
    <source>
        <dbReference type="Pfam" id="PF00349"/>
    </source>
</evidence>
<keyword evidence="6" id="KW-0324">Glycolysis</keyword>
<proteinExistence type="inferred from homology"/>
<feature type="domain" description="Hexokinase C-terminal" evidence="8">
    <location>
        <begin position="224"/>
        <end position="412"/>
    </location>
</feature>
<name>A0AA38RFI6_9PEZI</name>
<accession>A0AA38RFI6</accession>
<evidence type="ECO:0000256" key="2">
    <source>
        <dbReference type="ARBA" id="ARBA00022679"/>
    </source>
</evidence>
<dbReference type="InterPro" id="IPR043129">
    <property type="entry name" value="ATPase_NBD"/>
</dbReference>
<evidence type="ECO:0000256" key="6">
    <source>
        <dbReference type="RuleBase" id="RU362007"/>
    </source>
</evidence>
<keyword evidence="5 6" id="KW-0067">ATP-binding</keyword>
<comment type="caution">
    <text evidence="9">The sequence shown here is derived from an EMBL/GenBank/DDBJ whole genome shotgun (WGS) entry which is preliminary data.</text>
</comment>
<dbReference type="PANTHER" id="PTHR19443:SF30">
    <property type="entry name" value="GLUCOKINASE-1-RELATED"/>
    <property type="match status" value="1"/>
</dbReference>
<dbReference type="InterPro" id="IPR001312">
    <property type="entry name" value="Hexokinase"/>
</dbReference>
<dbReference type="GO" id="GO:0005536">
    <property type="term" value="F:D-glucose binding"/>
    <property type="evidence" value="ECO:0007669"/>
    <property type="project" value="InterPro"/>
</dbReference>
<evidence type="ECO:0000256" key="5">
    <source>
        <dbReference type="ARBA" id="ARBA00022840"/>
    </source>
</evidence>
<keyword evidence="10" id="KW-1185">Reference proteome</keyword>
<dbReference type="GO" id="GO:0001678">
    <property type="term" value="P:intracellular glucose homeostasis"/>
    <property type="evidence" value="ECO:0007669"/>
    <property type="project" value="InterPro"/>
</dbReference>
<comment type="similarity">
    <text evidence="1 6">Belongs to the hexokinase family.</text>
</comment>
<dbReference type="Gene3D" id="3.40.367.20">
    <property type="match status" value="2"/>
</dbReference>
<keyword evidence="4 6" id="KW-0418">Kinase</keyword>
<dbReference type="SUPFAM" id="SSF53067">
    <property type="entry name" value="Actin-like ATPase domain"/>
    <property type="match status" value="2"/>
</dbReference>
<dbReference type="GO" id="GO:0004340">
    <property type="term" value="F:glucokinase activity"/>
    <property type="evidence" value="ECO:0007669"/>
    <property type="project" value="TreeGrafter"/>
</dbReference>
<evidence type="ECO:0000256" key="1">
    <source>
        <dbReference type="ARBA" id="ARBA00009225"/>
    </source>
</evidence>
<feature type="domain" description="Hexokinase C-terminal" evidence="8">
    <location>
        <begin position="485"/>
        <end position="541"/>
    </location>
</feature>
<dbReference type="AlphaFoldDB" id="A0AA38RFI6"/>
<dbReference type="Pfam" id="PF03727">
    <property type="entry name" value="Hexokinase_2"/>
    <property type="match status" value="2"/>
</dbReference>
<dbReference type="GO" id="GO:0005524">
    <property type="term" value="F:ATP binding"/>
    <property type="evidence" value="ECO:0007669"/>
    <property type="project" value="UniProtKB-UniRule"/>
</dbReference>
<dbReference type="GO" id="GO:0006006">
    <property type="term" value="P:glucose metabolic process"/>
    <property type="evidence" value="ECO:0007669"/>
    <property type="project" value="TreeGrafter"/>
</dbReference>
<keyword evidence="2 6" id="KW-0808">Transferase</keyword>
<dbReference type="GO" id="GO:0006096">
    <property type="term" value="P:glycolytic process"/>
    <property type="evidence" value="ECO:0007669"/>
    <property type="project" value="UniProtKB-KW"/>
</dbReference>
<dbReference type="GO" id="GO:0008865">
    <property type="term" value="F:fructokinase activity"/>
    <property type="evidence" value="ECO:0007669"/>
    <property type="project" value="TreeGrafter"/>
</dbReference>
<dbReference type="InterPro" id="IPR022672">
    <property type="entry name" value="Hexokinase_N"/>
</dbReference>
<sequence>MSPGLLAHAEQVAQEFDFDPDNVSRAAHHFLAQMRQALGHNSAIQIPSYVTKVPTGHEKGVFLAVDLGGTNCRVCWVQFHGDSTYTVVETKHIVPRELRVNPSHKPLFRFIAEKIRDFLQKHAELGDTKCDEGVTLPTDLNGESYWKLGFTFSFTFEQDSLAHGSMIQWDKGWDIPDALGRDPCAMLQTAIDELTLPVRVAALTNDSVGTLMTRSYTSGSPTLVGAIFGTGTNAAYAERLSNVTKLHDREAFSSPGRDDLMVLNTEWGGLDSEKEVLPTTRYDDMLDLESTNPKSQLLEKRVSGLYLGELLRLVILQLLEANLFDMVLDEDSPVTTPESIDSSFLSHVAGDRSQSLEKAVLHIAQALRARDVSAGDARAIRVISMAIARRGARLAGAALAAIILQSGRLEVEHPPPKSRVVAYQEHELKSPTSESGSFGFFSKPLSHLRRLIRGLLRRLGLDRLSCLNPPPHAPLVADTAVPGEDVIDIGVDGSLIEFYPGFEEDIRGALREVPEIGVEGERRVRIGPAKNGSSVGAALVAQSASL</sequence>
<keyword evidence="3 6" id="KW-0547">Nucleotide-binding</keyword>
<dbReference type="EC" id="2.7.1.-" evidence="6"/>
<dbReference type="InterPro" id="IPR022673">
    <property type="entry name" value="Hexokinase_C"/>
</dbReference>
<dbReference type="PRINTS" id="PR00475">
    <property type="entry name" value="HEXOKINASE"/>
</dbReference>
<evidence type="ECO:0000259" key="8">
    <source>
        <dbReference type="Pfam" id="PF03727"/>
    </source>
</evidence>
<organism evidence="9 10">
    <name type="scientific">Pleurostoma richardsiae</name>
    <dbReference type="NCBI Taxonomy" id="41990"/>
    <lineage>
        <taxon>Eukaryota</taxon>
        <taxon>Fungi</taxon>
        <taxon>Dikarya</taxon>
        <taxon>Ascomycota</taxon>
        <taxon>Pezizomycotina</taxon>
        <taxon>Sordariomycetes</taxon>
        <taxon>Sordariomycetidae</taxon>
        <taxon>Calosphaeriales</taxon>
        <taxon>Pleurostomataceae</taxon>
        <taxon>Pleurostoma</taxon>
    </lineage>
</organism>
<evidence type="ECO:0000256" key="4">
    <source>
        <dbReference type="ARBA" id="ARBA00022777"/>
    </source>
</evidence>
<gene>
    <name evidence="9" type="ORF">NKR23_g9487</name>
</gene>
<protein>
    <recommendedName>
        <fullName evidence="6">Phosphotransferase</fullName>
        <ecNumber evidence="6">2.7.1.-</ecNumber>
    </recommendedName>
</protein>
<dbReference type="Proteomes" id="UP001174694">
    <property type="component" value="Unassembled WGS sequence"/>
</dbReference>